<dbReference type="AlphaFoldDB" id="W4V371"/>
<comment type="caution">
    <text evidence="2">The sequence shown here is derived from an EMBL/GenBank/DDBJ whole genome shotgun (WGS) entry which is preliminary data.</text>
</comment>
<evidence type="ECO:0000313" key="3">
    <source>
        <dbReference type="Proteomes" id="UP000019109"/>
    </source>
</evidence>
<sequence length="193" mass="22195">MISKKVVITFVFCLAAAVFTAATKINSFGVHINEKPKTQASADGQNINLAKYDMKYEERTIKDKEEIKERADFKLKEPKFIPEGFKETDSSLLENGSRGKFDKIYVKQFKDNTGRKSIQIFQKEWDGEFSLPEHMLAYTHSIQLKDGTKAWLYDPCEDAVNVQIMFLKDGIYYNVFGEQVEIDDLLNVINSLE</sequence>
<evidence type="ECO:0000313" key="2">
    <source>
        <dbReference type="EMBL" id="GAE87174.1"/>
    </source>
</evidence>
<gene>
    <name evidence="2" type="ORF">JCM21531_523</name>
</gene>
<protein>
    <recommendedName>
        <fullName evidence="4">DUF4367 domain-containing protein</fullName>
    </recommendedName>
</protein>
<proteinExistence type="predicted"/>
<evidence type="ECO:0008006" key="4">
    <source>
        <dbReference type="Google" id="ProtNLM"/>
    </source>
</evidence>
<name>W4V371_9FIRM</name>
<organism evidence="2 3">
    <name type="scientific">Acetivibrio straminisolvens JCM 21531</name>
    <dbReference type="NCBI Taxonomy" id="1294263"/>
    <lineage>
        <taxon>Bacteria</taxon>
        <taxon>Bacillati</taxon>
        <taxon>Bacillota</taxon>
        <taxon>Clostridia</taxon>
        <taxon>Eubacteriales</taxon>
        <taxon>Oscillospiraceae</taxon>
        <taxon>Acetivibrio</taxon>
    </lineage>
</organism>
<reference evidence="2" key="1">
    <citation type="journal article" date="2014" name="Genome Announc.">
        <title>Draft Genome Sequence of Clostridium straminisolvens Strain JCM 21531T, Isolated from a Cellulose-Degrading Bacterial Community.</title>
        <authorList>
            <person name="Yuki M."/>
            <person name="Oshima K."/>
            <person name="Suda W."/>
            <person name="Sakamoto M."/>
            <person name="Kitamura K."/>
            <person name="Iida T."/>
            <person name="Hattori M."/>
            <person name="Ohkuma M."/>
        </authorList>
    </citation>
    <scope>NUCLEOTIDE SEQUENCE [LARGE SCALE GENOMIC DNA]</scope>
    <source>
        <strain evidence="2">JCM 21531</strain>
    </source>
</reference>
<accession>W4V371</accession>
<feature type="chain" id="PRO_5004850203" description="DUF4367 domain-containing protein" evidence="1">
    <location>
        <begin position="22"/>
        <end position="193"/>
    </location>
</feature>
<dbReference type="RefSeq" id="WP_038286959.1">
    <property type="nucleotide sequence ID" value="NZ_BAVR01000004.1"/>
</dbReference>
<dbReference type="STRING" id="1294263.JCM21531_523"/>
<keyword evidence="3" id="KW-1185">Reference proteome</keyword>
<feature type="signal peptide" evidence="1">
    <location>
        <begin position="1"/>
        <end position="21"/>
    </location>
</feature>
<keyword evidence="1" id="KW-0732">Signal</keyword>
<dbReference type="Proteomes" id="UP000019109">
    <property type="component" value="Unassembled WGS sequence"/>
</dbReference>
<evidence type="ECO:0000256" key="1">
    <source>
        <dbReference type="SAM" id="SignalP"/>
    </source>
</evidence>
<dbReference type="EMBL" id="BAVR01000004">
    <property type="protein sequence ID" value="GAE87174.1"/>
    <property type="molecule type" value="Genomic_DNA"/>
</dbReference>
<dbReference type="OrthoDB" id="2972026at2"/>